<dbReference type="GO" id="GO:0005886">
    <property type="term" value="C:plasma membrane"/>
    <property type="evidence" value="ECO:0007669"/>
    <property type="project" value="TreeGrafter"/>
</dbReference>
<dbReference type="Pfam" id="PF25944">
    <property type="entry name" value="Beta-barrel_RND"/>
    <property type="match status" value="1"/>
</dbReference>
<feature type="chain" id="PRO_5042165099" evidence="4">
    <location>
        <begin position="22"/>
        <end position="390"/>
    </location>
</feature>
<evidence type="ECO:0000259" key="5">
    <source>
        <dbReference type="Pfam" id="PF25876"/>
    </source>
</evidence>
<dbReference type="Gene3D" id="1.10.287.470">
    <property type="entry name" value="Helix hairpin bin"/>
    <property type="match status" value="1"/>
</dbReference>
<dbReference type="Proteomes" id="UP001208771">
    <property type="component" value="Unassembled WGS sequence"/>
</dbReference>
<dbReference type="Pfam" id="PF25876">
    <property type="entry name" value="HH_MFP_RND"/>
    <property type="match status" value="1"/>
</dbReference>
<feature type="coiled-coil region" evidence="3">
    <location>
        <begin position="142"/>
        <end position="176"/>
    </location>
</feature>
<dbReference type="AlphaFoldDB" id="A0AAE3SVZ8"/>
<dbReference type="FunFam" id="2.40.420.20:FF:000001">
    <property type="entry name" value="Efflux RND transporter periplasmic adaptor subunit"/>
    <property type="match status" value="1"/>
</dbReference>
<evidence type="ECO:0000256" key="4">
    <source>
        <dbReference type="SAM" id="SignalP"/>
    </source>
</evidence>
<feature type="domain" description="Multidrug resistance protein MdtA-like alpha-helical hairpin" evidence="5">
    <location>
        <begin position="105"/>
        <end position="173"/>
    </location>
</feature>
<dbReference type="SUPFAM" id="SSF111369">
    <property type="entry name" value="HlyD-like secretion proteins"/>
    <property type="match status" value="1"/>
</dbReference>
<dbReference type="InterPro" id="IPR058626">
    <property type="entry name" value="MdtA-like_b-barrel"/>
</dbReference>
<dbReference type="GO" id="GO:0030313">
    <property type="term" value="C:cell envelope"/>
    <property type="evidence" value="ECO:0007669"/>
    <property type="project" value="UniProtKB-SubCell"/>
</dbReference>
<feature type="signal peptide" evidence="4">
    <location>
        <begin position="1"/>
        <end position="21"/>
    </location>
</feature>
<dbReference type="GO" id="GO:0022857">
    <property type="term" value="F:transmembrane transporter activity"/>
    <property type="evidence" value="ECO:0007669"/>
    <property type="project" value="InterPro"/>
</dbReference>
<accession>A0AAE3SVZ8</accession>
<dbReference type="PANTHER" id="PTHR30158">
    <property type="entry name" value="ACRA/E-RELATED COMPONENT OF DRUG EFFLUX TRANSPORTER"/>
    <property type="match status" value="1"/>
</dbReference>
<dbReference type="InterPro" id="IPR058624">
    <property type="entry name" value="MdtA-like_HH"/>
</dbReference>
<gene>
    <name evidence="9" type="ORF">NOF55_10270</name>
</gene>
<evidence type="ECO:0000259" key="6">
    <source>
        <dbReference type="Pfam" id="PF25917"/>
    </source>
</evidence>
<dbReference type="Gene3D" id="2.40.420.20">
    <property type="match status" value="1"/>
</dbReference>
<keyword evidence="10" id="KW-1185">Reference proteome</keyword>
<dbReference type="Gene3D" id="2.40.30.170">
    <property type="match status" value="1"/>
</dbReference>
<evidence type="ECO:0000313" key="10">
    <source>
        <dbReference type="Proteomes" id="UP001208771"/>
    </source>
</evidence>
<sequence>MPNLPKGQGFLLVSCLFLALAGCSEEKNTEAAAPPPVKVAVVEAKAETLPVVTELPGRVAPMLTADVRPRITGIVLRRVFEQGSVVSEGDLLYVIDPEPFKAKAASAKATLDSAVAGQSLAQQRADRQQQLLRSGVSSRDTNESAIAELAQANADVERARADLRTAELELQYTEVRAPISGRIGRALVTEGALVSSTSDVMATIQQIDPVYADFTQPADSLIALKNAVTQGKLQADETGSAMLKLILAEGTPYPHDGRLLFSEATVNAATGQVILRAEFPNPDANLLPGLYVRGRIEQASMEGALAVPEQAVQRDTAGRAQLYVVGADDKVEVRNVRLGWILDGRWVVIDGLAAGDRVVVEGFQRIAPGAQVATEAWTNPAAPAGETDEG</sequence>
<dbReference type="RefSeq" id="WP_306411283.1">
    <property type="nucleotide sequence ID" value="NZ_JANFPI010000003.1"/>
</dbReference>
<comment type="subcellular location">
    <subcellularLocation>
        <location evidence="1">Cell envelope</location>
    </subcellularLocation>
</comment>
<evidence type="ECO:0000259" key="8">
    <source>
        <dbReference type="Pfam" id="PF25967"/>
    </source>
</evidence>
<dbReference type="Gene3D" id="2.40.50.100">
    <property type="match status" value="1"/>
</dbReference>
<keyword evidence="3" id="KW-0175">Coiled coil</keyword>
<dbReference type="EMBL" id="JANFPI010000003">
    <property type="protein sequence ID" value="MCX8997494.1"/>
    <property type="molecule type" value="Genomic_DNA"/>
</dbReference>
<feature type="domain" description="Multidrug resistance protein MdtA-like C-terminal permuted SH3" evidence="8">
    <location>
        <begin position="304"/>
        <end position="365"/>
    </location>
</feature>
<dbReference type="PANTHER" id="PTHR30158:SF3">
    <property type="entry name" value="MULTIDRUG EFFLUX PUMP SUBUNIT ACRA-RELATED"/>
    <property type="match status" value="1"/>
</dbReference>
<evidence type="ECO:0000256" key="1">
    <source>
        <dbReference type="ARBA" id="ARBA00004196"/>
    </source>
</evidence>
<protein>
    <submittedName>
        <fullName evidence="9">Efflux RND transporter periplasmic adaptor subunit</fullName>
    </submittedName>
</protein>
<evidence type="ECO:0000256" key="2">
    <source>
        <dbReference type="ARBA" id="ARBA00009477"/>
    </source>
</evidence>
<keyword evidence="4" id="KW-0732">Signal</keyword>
<comment type="caution">
    <text evidence="9">The sequence shown here is derived from an EMBL/GenBank/DDBJ whole genome shotgun (WGS) entry which is preliminary data.</text>
</comment>
<comment type="similarity">
    <text evidence="2">Belongs to the membrane fusion protein (MFP) (TC 8.A.1) family.</text>
</comment>
<dbReference type="InterPro" id="IPR058627">
    <property type="entry name" value="MdtA-like_C"/>
</dbReference>
<name>A0AAE3SVZ8_9HYPH</name>
<dbReference type="PROSITE" id="PS51257">
    <property type="entry name" value="PROKAR_LIPOPROTEIN"/>
    <property type="match status" value="1"/>
</dbReference>
<proteinExistence type="inferred from homology"/>
<organism evidence="9 10">
    <name type="scientific">Ectorhizobium quercum</name>
    <dbReference type="NCBI Taxonomy" id="2965071"/>
    <lineage>
        <taxon>Bacteria</taxon>
        <taxon>Pseudomonadati</taxon>
        <taxon>Pseudomonadota</taxon>
        <taxon>Alphaproteobacteria</taxon>
        <taxon>Hyphomicrobiales</taxon>
        <taxon>Rhizobiaceae</taxon>
        <taxon>Ectorhizobium</taxon>
    </lineage>
</organism>
<feature type="domain" description="Multidrug resistance protein MdtA-like beta-barrel" evidence="7">
    <location>
        <begin position="209"/>
        <end position="298"/>
    </location>
</feature>
<dbReference type="InterPro" id="IPR006143">
    <property type="entry name" value="RND_pump_MFP"/>
</dbReference>
<reference evidence="9" key="1">
    <citation type="submission" date="2022-07" db="EMBL/GenBank/DDBJ databases">
        <title>Ectorhizobium quercum gen.nov., sp. nov.</title>
        <authorList>
            <person name="Ma T."/>
            <person name="Li Y."/>
        </authorList>
    </citation>
    <scope>NUCLEOTIDE SEQUENCE</scope>
    <source>
        <strain evidence="9">BDR2-2</strain>
    </source>
</reference>
<dbReference type="InterPro" id="IPR058625">
    <property type="entry name" value="MdtA-like_BSH"/>
</dbReference>
<dbReference type="GO" id="GO:0046677">
    <property type="term" value="P:response to antibiotic"/>
    <property type="evidence" value="ECO:0007669"/>
    <property type="project" value="TreeGrafter"/>
</dbReference>
<evidence type="ECO:0000256" key="3">
    <source>
        <dbReference type="SAM" id="Coils"/>
    </source>
</evidence>
<dbReference type="Pfam" id="PF25917">
    <property type="entry name" value="BSH_RND"/>
    <property type="match status" value="1"/>
</dbReference>
<evidence type="ECO:0000259" key="7">
    <source>
        <dbReference type="Pfam" id="PF25944"/>
    </source>
</evidence>
<evidence type="ECO:0000313" key="9">
    <source>
        <dbReference type="EMBL" id="MCX8997494.1"/>
    </source>
</evidence>
<dbReference type="NCBIfam" id="TIGR01730">
    <property type="entry name" value="RND_mfp"/>
    <property type="match status" value="1"/>
</dbReference>
<dbReference type="Pfam" id="PF25967">
    <property type="entry name" value="RND-MFP_C"/>
    <property type="match status" value="1"/>
</dbReference>
<feature type="domain" description="Multidrug resistance protein MdtA-like barrel-sandwich hybrid" evidence="6">
    <location>
        <begin position="64"/>
        <end position="199"/>
    </location>
</feature>